<evidence type="ECO:0000313" key="1">
    <source>
        <dbReference type="EMBL" id="HDQ99883.1"/>
    </source>
</evidence>
<protein>
    <submittedName>
        <fullName evidence="1">Uncharacterized protein</fullName>
    </submittedName>
</protein>
<name>A0A7V0T6L9_UNCW3</name>
<reference evidence="1" key="1">
    <citation type="journal article" date="2020" name="mSystems">
        <title>Genome- and Community-Level Interaction Insights into Carbon Utilization and Element Cycling Functions of Hydrothermarchaeota in Hydrothermal Sediment.</title>
        <authorList>
            <person name="Zhou Z."/>
            <person name="Liu Y."/>
            <person name="Xu W."/>
            <person name="Pan J."/>
            <person name="Luo Z.H."/>
            <person name="Li M."/>
        </authorList>
    </citation>
    <scope>NUCLEOTIDE SEQUENCE [LARGE SCALE GENOMIC DNA]</scope>
    <source>
        <strain evidence="1">SpSt-1182</strain>
    </source>
</reference>
<dbReference type="EMBL" id="DSBX01000236">
    <property type="protein sequence ID" value="HDQ99883.1"/>
    <property type="molecule type" value="Genomic_DNA"/>
</dbReference>
<gene>
    <name evidence="1" type="ORF">ENN51_06335</name>
</gene>
<accession>A0A7V0T6L9</accession>
<organism evidence="1">
    <name type="scientific">candidate division WOR-3 bacterium</name>
    <dbReference type="NCBI Taxonomy" id="2052148"/>
    <lineage>
        <taxon>Bacteria</taxon>
        <taxon>Bacteria division WOR-3</taxon>
    </lineage>
</organism>
<sequence>MPLALGMLTLALTPSCDLFAPLDIHEITFEVAGTMDSVFFKWWLPQDYMSGWDSTVVHQQEMPWATRCTVMPGTRFKVRARGLSPGDWYSVHIRYGRHAIASETRFGPGEVSINDHCPR</sequence>
<dbReference type="Proteomes" id="UP000885672">
    <property type="component" value="Unassembled WGS sequence"/>
</dbReference>
<proteinExistence type="predicted"/>
<comment type="caution">
    <text evidence="1">The sequence shown here is derived from an EMBL/GenBank/DDBJ whole genome shotgun (WGS) entry which is preliminary data.</text>
</comment>
<dbReference type="AlphaFoldDB" id="A0A7V0T6L9"/>